<reference evidence="2 3" key="1">
    <citation type="submission" date="2016-10" db="EMBL/GenBank/DDBJ databases">
        <authorList>
            <person name="de Groot N.N."/>
        </authorList>
    </citation>
    <scope>NUCLEOTIDE SEQUENCE [LARGE SCALE GENOMIC DNA]</scope>
    <source>
        <strain evidence="2 3">CGMCC 1.10434</strain>
    </source>
</reference>
<keyword evidence="1" id="KW-0472">Membrane</keyword>
<organism evidence="2 3">
    <name type="scientific">Amphibacillus marinus</name>
    <dbReference type="NCBI Taxonomy" id="872970"/>
    <lineage>
        <taxon>Bacteria</taxon>
        <taxon>Bacillati</taxon>
        <taxon>Bacillota</taxon>
        <taxon>Bacilli</taxon>
        <taxon>Bacillales</taxon>
        <taxon>Bacillaceae</taxon>
        <taxon>Amphibacillus</taxon>
    </lineage>
</organism>
<gene>
    <name evidence="2" type="ORF">SAMN04488134_10368</name>
</gene>
<dbReference type="OrthoDB" id="1922215at2"/>
<dbReference type="RefSeq" id="WP_091495832.1">
    <property type="nucleotide sequence ID" value="NZ_FODJ01000003.1"/>
</dbReference>
<accession>A0A1H8L4P7</accession>
<name>A0A1H8L4P7_9BACI</name>
<evidence type="ECO:0000256" key="1">
    <source>
        <dbReference type="SAM" id="Phobius"/>
    </source>
</evidence>
<feature type="transmembrane region" description="Helical" evidence="1">
    <location>
        <begin position="47"/>
        <end position="68"/>
    </location>
</feature>
<evidence type="ECO:0000313" key="3">
    <source>
        <dbReference type="Proteomes" id="UP000199300"/>
    </source>
</evidence>
<dbReference type="AlphaFoldDB" id="A0A1H8L4P7"/>
<dbReference type="Proteomes" id="UP000199300">
    <property type="component" value="Unassembled WGS sequence"/>
</dbReference>
<keyword evidence="1" id="KW-1133">Transmembrane helix</keyword>
<feature type="transmembrane region" description="Helical" evidence="1">
    <location>
        <begin position="75"/>
        <end position="95"/>
    </location>
</feature>
<keyword evidence="1" id="KW-0812">Transmembrane</keyword>
<keyword evidence="3" id="KW-1185">Reference proteome</keyword>
<evidence type="ECO:0000313" key="2">
    <source>
        <dbReference type="EMBL" id="SEN99648.1"/>
    </source>
</evidence>
<evidence type="ECO:0008006" key="4">
    <source>
        <dbReference type="Google" id="ProtNLM"/>
    </source>
</evidence>
<proteinExistence type="predicted"/>
<protein>
    <recommendedName>
        <fullName evidence="4">DUF3784 domain-containing protein</fullName>
    </recommendedName>
</protein>
<dbReference type="EMBL" id="FODJ01000003">
    <property type="protein sequence ID" value="SEN99648.1"/>
    <property type="molecule type" value="Genomic_DNA"/>
</dbReference>
<sequence length="102" mass="11190">METFILLGLAGIGFIAFGAVIYSQKAGDVINVFNPKKHDKTKVSQIFGRNFTLLGFGYLLFAVVSLVIDEQAQGTLLLLLLLLTLAGVLVSLYQLRFQARLD</sequence>